<dbReference type="AlphaFoldDB" id="A0AAV7T471"/>
<keyword evidence="2" id="KW-1185">Reference proteome</keyword>
<dbReference type="Proteomes" id="UP001066276">
    <property type="component" value="Chromosome 4_1"/>
</dbReference>
<organism evidence="1 2">
    <name type="scientific">Pleurodeles waltl</name>
    <name type="common">Iberian ribbed newt</name>
    <dbReference type="NCBI Taxonomy" id="8319"/>
    <lineage>
        <taxon>Eukaryota</taxon>
        <taxon>Metazoa</taxon>
        <taxon>Chordata</taxon>
        <taxon>Craniata</taxon>
        <taxon>Vertebrata</taxon>
        <taxon>Euteleostomi</taxon>
        <taxon>Amphibia</taxon>
        <taxon>Batrachia</taxon>
        <taxon>Caudata</taxon>
        <taxon>Salamandroidea</taxon>
        <taxon>Salamandridae</taxon>
        <taxon>Pleurodelinae</taxon>
        <taxon>Pleurodeles</taxon>
    </lineage>
</organism>
<evidence type="ECO:0000313" key="2">
    <source>
        <dbReference type="Proteomes" id="UP001066276"/>
    </source>
</evidence>
<proteinExistence type="predicted"/>
<reference evidence="1" key="1">
    <citation type="journal article" date="2022" name="bioRxiv">
        <title>Sequencing and chromosome-scale assembly of the giantPleurodeles waltlgenome.</title>
        <authorList>
            <person name="Brown T."/>
            <person name="Elewa A."/>
            <person name="Iarovenko S."/>
            <person name="Subramanian E."/>
            <person name="Araus A.J."/>
            <person name="Petzold A."/>
            <person name="Susuki M."/>
            <person name="Suzuki K.-i.T."/>
            <person name="Hayashi T."/>
            <person name="Toyoda A."/>
            <person name="Oliveira C."/>
            <person name="Osipova E."/>
            <person name="Leigh N.D."/>
            <person name="Simon A."/>
            <person name="Yun M.H."/>
        </authorList>
    </citation>
    <scope>NUCLEOTIDE SEQUENCE</scope>
    <source>
        <strain evidence="1">20211129_DDA</strain>
        <tissue evidence="1">Liver</tissue>
    </source>
</reference>
<gene>
    <name evidence="1" type="ORF">NDU88_002901</name>
</gene>
<comment type="caution">
    <text evidence="1">The sequence shown here is derived from an EMBL/GenBank/DDBJ whole genome shotgun (WGS) entry which is preliminary data.</text>
</comment>
<dbReference type="PANTHER" id="PTHR19446">
    <property type="entry name" value="REVERSE TRANSCRIPTASES"/>
    <property type="match status" value="1"/>
</dbReference>
<protein>
    <submittedName>
        <fullName evidence="1">Uncharacterized protein</fullName>
    </submittedName>
</protein>
<dbReference type="EMBL" id="JANPWB010000007">
    <property type="protein sequence ID" value="KAJ1171030.1"/>
    <property type="molecule type" value="Genomic_DNA"/>
</dbReference>
<sequence length="103" mass="11363">MTLLRLAPVDAQAIDLAPTMKELRAAIRGLDRAKVPGSDGFLAKLYQMYSTALGEKLLQVFMEANALGVLLPTIREGVINLLPKPGGDLEDPFSCRPNYYHEY</sequence>
<name>A0AAV7T471_PLEWA</name>
<accession>A0AAV7T471</accession>
<evidence type="ECO:0000313" key="1">
    <source>
        <dbReference type="EMBL" id="KAJ1171030.1"/>
    </source>
</evidence>